<dbReference type="EMBL" id="CP045650">
    <property type="protein sequence ID" value="QGA12162.1"/>
    <property type="molecule type" value="Genomic_DNA"/>
</dbReference>
<evidence type="ECO:0000256" key="2">
    <source>
        <dbReference type="SAM" id="SignalP"/>
    </source>
</evidence>
<dbReference type="NCBIfam" id="NF033674">
    <property type="entry name" value="stress_OB_fold"/>
    <property type="match status" value="1"/>
</dbReference>
<dbReference type="EMBL" id="WITK01000015">
    <property type="protein sequence ID" value="MQW92602.1"/>
    <property type="molecule type" value="Genomic_DNA"/>
</dbReference>
<reference evidence="5 6" key="1">
    <citation type="submission" date="2019-10" db="EMBL/GenBank/DDBJ databases">
        <authorList>
            <person name="Dong K."/>
        </authorList>
    </citation>
    <scope>NUCLEOTIDE SEQUENCE [LARGE SCALE GENOMIC DNA]</scope>
    <source>
        <strain evidence="4">Dk386</strain>
        <strain evidence="5">dk386</strain>
        <strain evidence="6">dk771</strain>
        <strain evidence="3">Dk771</strain>
    </source>
</reference>
<evidence type="ECO:0000313" key="5">
    <source>
        <dbReference type="Proteomes" id="UP000327478"/>
    </source>
</evidence>
<sequence>MSKTLWASVALSAAMLTPTAWAKTDSAVLKEAKANVVTIAQAKKLKDETGVTLVGQIVRQATADSDDFELKDKTGSIIIDVDDDLWKPLALKAGDKVRVLGEVDTHRAKPTDIDVIHIERVK</sequence>
<evidence type="ECO:0000313" key="6">
    <source>
        <dbReference type="Proteomes" id="UP000480556"/>
    </source>
</evidence>
<dbReference type="AlphaFoldDB" id="A0A5Q0P6D5"/>
<accession>A0A5Q0P6D5</accession>
<evidence type="ECO:0000313" key="3">
    <source>
        <dbReference type="EMBL" id="MQW92602.1"/>
    </source>
</evidence>
<keyword evidence="1 2" id="KW-0732">Signal</keyword>
<dbReference type="Proteomes" id="UP000480556">
    <property type="component" value="Unassembled WGS sequence"/>
</dbReference>
<dbReference type="RefSeq" id="WP_153373123.1">
    <property type="nucleotide sequence ID" value="NZ_CP045650.1"/>
</dbReference>
<dbReference type="InterPro" id="IPR005220">
    <property type="entry name" value="CarO-like"/>
</dbReference>
<dbReference type="SUPFAM" id="SSF101756">
    <property type="entry name" value="Hypothetical protein YgiW"/>
    <property type="match status" value="1"/>
</dbReference>
<feature type="signal peptide" evidence="2">
    <location>
        <begin position="1"/>
        <end position="22"/>
    </location>
</feature>
<evidence type="ECO:0000256" key="1">
    <source>
        <dbReference type="ARBA" id="ARBA00022729"/>
    </source>
</evidence>
<keyword evidence="5" id="KW-1185">Reference proteome</keyword>
<organism evidence="3 6">
    <name type="scientific">Acinetobacter wanghuae</name>
    <dbReference type="NCBI Taxonomy" id="2662362"/>
    <lineage>
        <taxon>Bacteria</taxon>
        <taxon>Pseudomonadati</taxon>
        <taxon>Pseudomonadota</taxon>
        <taxon>Gammaproteobacteria</taxon>
        <taxon>Moraxellales</taxon>
        <taxon>Moraxellaceae</taxon>
        <taxon>Acinetobacter</taxon>
    </lineage>
</organism>
<proteinExistence type="predicted"/>
<dbReference type="PANTHER" id="PTHR36571">
    <property type="entry name" value="PROTEIN YGIW"/>
    <property type="match status" value="1"/>
</dbReference>
<gene>
    <name evidence="4" type="ORF">GFH30_12685</name>
    <name evidence="3" type="ORF">GHJ48_09410</name>
</gene>
<evidence type="ECO:0000313" key="4">
    <source>
        <dbReference type="EMBL" id="QGA12162.1"/>
    </source>
</evidence>
<name>A0A5Q0P6D5_9GAMM</name>
<dbReference type="PANTHER" id="PTHR36571:SF1">
    <property type="entry name" value="PROTEIN YGIW"/>
    <property type="match status" value="1"/>
</dbReference>
<dbReference type="InterPro" id="IPR036700">
    <property type="entry name" value="BOBF_sf"/>
</dbReference>
<protein>
    <submittedName>
        <fullName evidence="3">NirD/YgiW/YdeI family stress tolerance protein</fullName>
    </submittedName>
</protein>
<feature type="chain" id="PRO_5044623720" evidence="2">
    <location>
        <begin position="23"/>
        <end position="122"/>
    </location>
</feature>
<dbReference type="Proteomes" id="UP000327478">
    <property type="component" value="Chromosome"/>
</dbReference>
<dbReference type="Pfam" id="PF04076">
    <property type="entry name" value="BOF"/>
    <property type="match status" value="1"/>
</dbReference>
<dbReference type="Gene3D" id="2.40.50.200">
    <property type="entry name" value="Bacterial OB-fold"/>
    <property type="match status" value="1"/>
</dbReference>